<dbReference type="EMBL" id="JAVHJV010000003">
    <property type="protein sequence ID" value="KAK5944068.1"/>
    <property type="molecule type" value="Genomic_DNA"/>
</dbReference>
<evidence type="ECO:0000313" key="8">
    <source>
        <dbReference type="Proteomes" id="UP001334248"/>
    </source>
</evidence>
<evidence type="ECO:0000256" key="6">
    <source>
        <dbReference type="SAM" id="Phobius"/>
    </source>
</evidence>
<keyword evidence="3 6" id="KW-1133">Transmembrane helix</keyword>
<proteinExistence type="predicted"/>
<dbReference type="RefSeq" id="XP_064732158.1">
    <property type="nucleotide sequence ID" value="XM_064871778.1"/>
</dbReference>
<feature type="transmembrane region" description="Helical" evidence="6">
    <location>
        <begin position="445"/>
        <end position="463"/>
    </location>
</feature>
<feature type="compositionally biased region" description="Basic and acidic residues" evidence="5">
    <location>
        <begin position="207"/>
        <end position="222"/>
    </location>
</feature>
<comment type="subcellular location">
    <subcellularLocation>
        <location evidence="1">Membrane</location>
        <topology evidence="1">Multi-pass membrane protein</topology>
    </subcellularLocation>
</comment>
<feature type="transmembrane region" description="Helical" evidence="6">
    <location>
        <begin position="171"/>
        <end position="191"/>
    </location>
</feature>
<feature type="compositionally biased region" description="Low complexity" evidence="5">
    <location>
        <begin position="235"/>
        <end position="248"/>
    </location>
</feature>
<evidence type="ECO:0000256" key="5">
    <source>
        <dbReference type="SAM" id="MobiDB-lite"/>
    </source>
</evidence>
<evidence type="ECO:0000256" key="3">
    <source>
        <dbReference type="ARBA" id="ARBA00022989"/>
    </source>
</evidence>
<name>A0ABR0RU04_9EURO</name>
<feature type="transmembrane region" description="Helical" evidence="6">
    <location>
        <begin position="410"/>
        <end position="433"/>
    </location>
</feature>
<protein>
    <recommendedName>
        <fullName evidence="9">Nodulin-like domain-containing protein</fullName>
    </recommendedName>
</protein>
<dbReference type="SUPFAM" id="SSF103473">
    <property type="entry name" value="MFS general substrate transporter"/>
    <property type="match status" value="1"/>
</dbReference>
<keyword evidence="8" id="KW-1185">Reference proteome</keyword>
<feature type="transmembrane region" description="Helical" evidence="6">
    <location>
        <begin position="51"/>
        <end position="71"/>
    </location>
</feature>
<feature type="transmembrane region" description="Helical" evidence="6">
    <location>
        <begin position="145"/>
        <end position="165"/>
    </location>
</feature>
<dbReference type="Pfam" id="PF07690">
    <property type="entry name" value="MFS_1"/>
    <property type="match status" value="1"/>
</dbReference>
<evidence type="ECO:0008006" key="9">
    <source>
        <dbReference type="Google" id="ProtNLM"/>
    </source>
</evidence>
<dbReference type="PANTHER" id="PTHR21576:SF158">
    <property type="entry name" value="RIBOSOMAL RNA-PROCESSING PROTEIN 12-LIKE CONSERVED DOMAIN-CONTAINING PROTEIN"/>
    <property type="match status" value="1"/>
</dbReference>
<feature type="transmembrane region" description="Helical" evidence="6">
    <location>
        <begin position="384"/>
        <end position="404"/>
    </location>
</feature>
<feature type="transmembrane region" description="Helical" evidence="6">
    <location>
        <begin position="78"/>
        <end position="95"/>
    </location>
</feature>
<feature type="transmembrane region" description="Helical" evidence="6">
    <location>
        <begin position="305"/>
        <end position="326"/>
    </location>
</feature>
<dbReference type="PANTHER" id="PTHR21576">
    <property type="entry name" value="UNCHARACTERIZED NODULIN-LIKE PROTEIN"/>
    <property type="match status" value="1"/>
</dbReference>
<evidence type="ECO:0000256" key="4">
    <source>
        <dbReference type="ARBA" id="ARBA00023136"/>
    </source>
</evidence>
<feature type="transmembrane region" description="Helical" evidence="6">
    <location>
        <begin position="492"/>
        <end position="511"/>
    </location>
</feature>
<organism evidence="7 8">
    <name type="scientific">Knufia obscura</name>
    <dbReference type="NCBI Taxonomy" id="1635080"/>
    <lineage>
        <taxon>Eukaryota</taxon>
        <taxon>Fungi</taxon>
        <taxon>Dikarya</taxon>
        <taxon>Ascomycota</taxon>
        <taxon>Pezizomycotina</taxon>
        <taxon>Eurotiomycetes</taxon>
        <taxon>Chaetothyriomycetidae</taxon>
        <taxon>Chaetothyriales</taxon>
        <taxon>Trichomeriaceae</taxon>
        <taxon>Knufia</taxon>
    </lineage>
</organism>
<dbReference type="GeneID" id="89996798"/>
<sequence length="535" mass="57250">MTAHLGHKKTRLISVIAATVIALACGTNYVYSAWAPQYAQRLKLSSTQTNLIGTAGNLGMYATGIPSGILVDARGPRWGVFIGTVFFAAGYYPIAKAFDAGPGVYSIASLCLFSFFTGAGSCSAFTAAIKAAALNFPDHRGTATAFPLAAFGLSAFFFSTVALALPHDTSHFLLLLASGTVVLPAVSFFFLSSPPSRGSYEQLPQHESQRLHRTRSADDRAQLHNPNTGTPQKQRTSTTFPRSSRSGSYTDDDRIADGSEQSSLLSTPDPGSPKHDVSDSSDAPADAPPPDLDIRGMRLLPHREFWLLFVLLGLMCGIGLMTINNIGGVAQALWLSKDPETPGSLIANRQVLHVSILSVMSFSGRLTSGIGSDVLVRKYMLSRFWCLFAASVVFICAQIAAMTITHPTLLVLVSGLTGFAYGMLFGVYPSLVAHTFGVHGMSQNWGVMTLAPVISGNIFNLIFGKIYDARSVVDDKTGDRQCLQGKSCYEGAYYMTLGASFGAMAICLYSIRHDNAISASRKDKGRRKSVGGMVD</sequence>
<evidence type="ECO:0000313" key="7">
    <source>
        <dbReference type="EMBL" id="KAK5944068.1"/>
    </source>
</evidence>
<reference evidence="7 8" key="1">
    <citation type="journal article" date="2023" name="Res Sq">
        <title>Genomic and morphological characterization of Knufia obscura isolated from the Mars 2020 spacecraft assembly facility.</title>
        <authorList>
            <person name="Chander A.M."/>
            <person name="Teixeira M.M."/>
            <person name="Singh N.K."/>
            <person name="Williams M.P."/>
            <person name="Parker C.W."/>
            <person name="Leo P."/>
            <person name="Stajich J.E."/>
            <person name="Torok T."/>
            <person name="Tighe S."/>
            <person name="Mason C.E."/>
            <person name="Venkateswaran K."/>
        </authorList>
    </citation>
    <scope>NUCLEOTIDE SEQUENCE [LARGE SCALE GENOMIC DNA]</scope>
    <source>
        <strain evidence="7 8">CCFEE 5817</strain>
    </source>
</reference>
<dbReference type="InterPro" id="IPR011701">
    <property type="entry name" value="MFS"/>
</dbReference>
<evidence type="ECO:0000256" key="2">
    <source>
        <dbReference type="ARBA" id="ARBA00022692"/>
    </source>
</evidence>
<keyword evidence="2 6" id="KW-0812">Transmembrane</keyword>
<accession>A0ABR0RU04</accession>
<dbReference type="Gene3D" id="1.20.1250.20">
    <property type="entry name" value="MFS general substrate transporter like domains"/>
    <property type="match status" value="1"/>
</dbReference>
<gene>
    <name evidence="7" type="ORF">PMZ80_003349</name>
</gene>
<feature type="transmembrane region" description="Helical" evidence="6">
    <location>
        <begin position="12"/>
        <end position="31"/>
    </location>
</feature>
<comment type="caution">
    <text evidence="7">The sequence shown here is derived from an EMBL/GenBank/DDBJ whole genome shotgun (WGS) entry which is preliminary data.</text>
</comment>
<keyword evidence="4 6" id="KW-0472">Membrane</keyword>
<dbReference type="Proteomes" id="UP001334248">
    <property type="component" value="Unassembled WGS sequence"/>
</dbReference>
<dbReference type="InterPro" id="IPR036259">
    <property type="entry name" value="MFS_trans_sf"/>
</dbReference>
<feature type="region of interest" description="Disordered" evidence="5">
    <location>
        <begin position="199"/>
        <end position="290"/>
    </location>
</feature>
<evidence type="ECO:0000256" key="1">
    <source>
        <dbReference type="ARBA" id="ARBA00004141"/>
    </source>
</evidence>
<feature type="compositionally biased region" description="Polar residues" evidence="5">
    <location>
        <begin position="224"/>
        <end position="234"/>
    </location>
</feature>